<evidence type="ECO:0000313" key="12">
    <source>
        <dbReference type="EMBL" id="BAY59023.1"/>
    </source>
</evidence>
<evidence type="ECO:0000256" key="8">
    <source>
        <dbReference type="PIRNR" id="PIRNR006256"/>
    </source>
</evidence>
<dbReference type="PROSITE" id="PS51163">
    <property type="entry name" value="YRDC"/>
    <property type="match status" value="1"/>
</dbReference>
<evidence type="ECO:0000256" key="7">
    <source>
        <dbReference type="ARBA" id="ARBA00048220"/>
    </source>
</evidence>
<dbReference type="InterPro" id="IPR004421">
    <property type="entry name" value="Carbamoyltransferase_HypF"/>
</dbReference>
<evidence type="ECO:0000256" key="2">
    <source>
        <dbReference type="ARBA" id="ARBA00008097"/>
    </source>
</evidence>
<dbReference type="SUPFAM" id="SSF55821">
    <property type="entry name" value="YrdC/RibB"/>
    <property type="match status" value="1"/>
</dbReference>
<comment type="similarity">
    <text evidence="2 8">Belongs to the carbamoyltransferase HypF family.</text>
</comment>
<dbReference type="Gene3D" id="3.90.870.50">
    <property type="match status" value="1"/>
</dbReference>
<feature type="domain" description="Acylphosphatase-like" evidence="10">
    <location>
        <begin position="9"/>
        <end position="95"/>
    </location>
</feature>
<comment type="catalytic activity">
    <reaction evidence="7">
        <text>C-terminal L-cysteinyl-[HypE protein] + carbamoyl phosphate + ATP + H2O = C-terminal S-carboxamide-L-cysteinyl-[HypE protein] + AMP + phosphate + diphosphate + H(+)</text>
        <dbReference type="Rhea" id="RHEA:55636"/>
        <dbReference type="Rhea" id="RHEA-COMP:14247"/>
        <dbReference type="Rhea" id="RHEA-COMP:14392"/>
        <dbReference type="ChEBI" id="CHEBI:15377"/>
        <dbReference type="ChEBI" id="CHEBI:15378"/>
        <dbReference type="ChEBI" id="CHEBI:30616"/>
        <dbReference type="ChEBI" id="CHEBI:33019"/>
        <dbReference type="ChEBI" id="CHEBI:43474"/>
        <dbReference type="ChEBI" id="CHEBI:58228"/>
        <dbReference type="ChEBI" id="CHEBI:76913"/>
        <dbReference type="ChEBI" id="CHEBI:139126"/>
        <dbReference type="ChEBI" id="CHEBI:456215"/>
    </reaction>
</comment>
<dbReference type="SUPFAM" id="SSF54975">
    <property type="entry name" value="Acylphosphatase/BLUF domain-like"/>
    <property type="match status" value="1"/>
</dbReference>
<keyword evidence="3" id="KW-0436">Ligase</keyword>
<dbReference type="InterPro" id="IPR006070">
    <property type="entry name" value="Sua5-like_dom"/>
</dbReference>
<evidence type="ECO:0000256" key="1">
    <source>
        <dbReference type="ARBA" id="ARBA00004711"/>
    </source>
</evidence>
<dbReference type="PIRSF" id="PIRSF006256">
    <property type="entry name" value="CMPcnvr_hdrg_mat"/>
    <property type="match status" value="1"/>
</dbReference>
<dbReference type="PROSITE" id="PS51160">
    <property type="entry name" value="ACYLPHOSPHATASE_3"/>
    <property type="match status" value="1"/>
</dbReference>
<dbReference type="GO" id="GO:0016743">
    <property type="term" value="F:carboxyl- or carbamoyltransferase activity"/>
    <property type="evidence" value="ECO:0007669"/>
    <property type="project" value="UniProtKB-UniRule"/>
</dbReference>
<gene>
    <name evidence="12" type="ORF">NIES2135_58990</name>
</gene>
<dbReference type="GO" id="GO:0016874">
    <property type="term" value="F:ligase activity"/>
    <property type="evidence" value="ECO:0007669"/>
    <property type="project" value="UniProtKB-UniRule"/>
</dbReference>
<dbReference type="Pfam" id="PF07503">
    <property type="entry name" value="zf-HYPF"/>
    <property type="match status" value="2"/>
</dbReference>
<dbReference type="EC" id="6.2.-.-" evidence="8"/>
<dbReference type="Proteomes" id="UP000217895">
    <property type="component" value="Chromosome"/>
</dbReference>
<dbReference type="PROSITE" id="PS00150">
    <property type="entry name" value="ACYLPHOSPHATASE_1"/>
    <property type="match status" value="1"/>
</dbReference>
<dbReference type="InterPro" id="IPR041440">
    <property type="entry name" value="HypF_C"/>
</dbReference>
<keyword evidence="6" id="KW-0862">Zinc</keyword>
<comment type="catalytic activity">
    <reaction evidence="9">
        <text>an acyl phosphate + H2O = a carboxylate + phosphate + H(+)</text>
        <dbReference type="Rhea" id="RHEA:14965"/>
        <dbReference type="ChEBI" id="CHEBI:15377"/>
        <dbReference type="ChEBI" id="CHEBI:15378"/>
        <dbReference type="ChEBI" id="CHEBI:29067"/>
        <dbReference type="ChEBI" id="CHEBI:43474"/>
        <dbReference type="ChEBI" id="CHEBI:59918"/>
        <dbReference type="EC" id="3.6.1.7"/>
    </reaction>
</comment>
<dbReference type="UniPathway" id="UPA00335"/>
<sequence length="763" mass="85329">MNDKNDLERLRIQIRGAVQGVGFRPFVYRLATNLGMVGWIKNSAEGVWIEIEGTRSQLDLFLLKLEQEKPVHSLIQQLQASSLVPLDESDFEIYPSVSGEKTTIVLPDLATCSDCIRELFDPNNPRYRYPFINCTHCGPRFSIINALPYDRPNTSMNAFQMCDRCRTEYENPLDRRFHAQPIACPECGPRLEWWDHHGKRLASDEAALQAAIQAIQNGQIIAVKGLGGFHFMVDARNSDAISTLRQRKHRPDKPCAVMYPSLAAVQKDCELSDLEAQLLTASEAPIVLLRRKANISVLERVAPNNAYLGVLLPYTPLHHLLLSALNFPIVATSGNLSNEPICIDEREAIQRLSGIADAFLVHNRPIVRAVDDSIVRVIADREMILRRSRGYAPLPIALSKPVPTCLAVGGHLKNTIALTIDSNLFVSQHIGDLENQATLKAFKQAIDTFEQLYEVHPDLIACDDHPDYLSTQYAQHRSSKFPSSQIFPVQHHHAHIAACMAENGLEETVLGVAWDGTGYGLDGTIWGGEFFLANLTDFQRVGHFKPFRLPGGEKAIREPRRAAIAVLYELWGEAAFDRTDLTPVQAFNAQERDILQAMLQKELNTPWTSSAGRLFDAISALLNLVQISTFEGQAAMALEFALEHISTDEFYPSVIHQGIFDWSTMVEEIIADIEQKTSGAMVSAKFHNTMVEVILQFARQWKQKRVVLSGGCFQNRYFSDRTIARLQAEGFQPYWHRHIPPNDGGIAVGQAIIAASQLLKRGG</sequence>
<keyword evidence="9" id="KW-0378">Hydrolase</keyword>
<evidence type="ECO:0000256" key="5">
    <source>
        <dbReference type="ARBA" id="ARBA00022771"/>
    </source>
</evidence>
<keyword evidence="13" id="KW-1185">Reference proteome</keyword>
<keyword evidence="4" id="KW-0479">Metal-binding</keyword>
<accession>A0A1Z4JQT2</accession>
<dbReference type="Pfam" id="PF22521">
    <property type="entry name" value="HypF_C_2"/>
    <property type="match status" value="1"/>
</dbReference>
<dbReference type="InterPro" id="IPR055128">
    <property type="entry name" value="HypF_C_2"/>
</dbReference>
<dbReference type="FunFam" id="3.30.420.40:FF:000124">
    <property type="entry name" value="Carbamoyltransferase HypF"/>
    <property type="match status" value="1"/>
</dbReference>
<evidence type="ECO:0000256" key="6">
    <source>
        <dbReference type="ARBA" id="ARBA00022833"/>
    </source>
</evidence>
<reference evidence="12 13" key="1">
    <citation type="submission" date="2017-06" db="EMBL/GenBank/DDBJ databases">
        <title>Genome sequencing of cyanobaciteial culture collection at National Institute for Environmental Studies (NIES).</title>
        <authorList>
            <person name="Hirose Y."/>
            <person name="Shimura Y."/>
            <person name="Fujisawa T."/>
            <person name="Nakamura Y."/>
            <person name="Kawachi M."/>
        </authorList>
    </citation>
    <scope>NUCLEOTIDE SEQUENCE [LARGE SCALE GENOMIC DNA]</scope>
    <source>
        <strain evidence="12 13">NIES-2135</strain>
    </source>
</reference>
<evidence type="ECO:0000259" key="10">
    <source>
        <dbReference type="PROSITE" id="PS51160"/>
    </source>
</evidence>
<dbReference type="InterPro" id="IPR017968">
    <property type="entry name" value="Acylphosphatase_CS"/>
</dbReference>
<dbReference type="PANTHER" id="PTHR42959">
    <property type="entry name" value="CARBAMOYLTRANSFERASE"/>
    <property type="match status" value="1"/>
</dbReference>
<name>A0A1Z4JQT2_LEPBY</name>
<organism evidence="12 13">
    <name type="scientific">Leptolyngbya boryana NIES-2135</name>
    <dbReference type="NCBI Taxonomy" id="1973484"/>
    <lineage>
        <taxon>Bacteria</taxon>
        <taxon>Bacillati</taxon>
        <taxon>Cyanobacteriota</taxon>
        <taxon>Cyanophyceae</taxon>
        <taxon>Leptolyngbyales</taxon>
        <taxon>Leptolyngbyaceae</taxon>
        <taxon>Leptolyngbya group</taxon>
        <taxon>Leptolyngbya</taxon>
    </lineage>
</organism>
<dbReference type="Pfam" id="PF17788">
    <property type="entry name" value="HypF_C"/>
    <property type="match status" value="1"/>
</dbReference>
<dbReference type="GO" id="GO:0003998">
    <property type="term" value="F:acylphosphatase activity"/>
    <property type="evidence" value="ECO:0007669"/>
    <property type="project" value="UniProtKB-EC"/>
</dbReference>
<dbReference type="GO" id="GO:0008270">
    <property type="term" value="F:zinc ion binding"/>
    <property type="evidence" value="ECO:0007669"/>
    <property type="project" value="UniProtKB-KW"/>
</dbReference>
<dbReference type="GO" id="GO:0003725">
    <property type="term" value="F:double-stranded RNA binding"/>
    <property type="evidence" value="ECO:0007669"/>
    <property type="project" value="InterPro"/>
</dbReference>
<feature type="active site" evidence="9">
    <location>
        <position position="24"/>
    </location>
</feature>
<protein>
    <recommendedName>
        <fullName evidence="8">Carbamoyltransferase</fullName>
        <ecNumber evidence="8">6.2.-.-</ecNumber>
    </recommendedName>
</protein>
<dbReference type="Pfam" id="PF01300">
    <property type="entry name" value="Sua5_yciO_yrdC"/>
    <property type="match status" value="1"/>
</dbReference>
<evidence type="ECO:0000256" key="4">
    <source>
        <dbReference type="ARBA" id="ARBA00022723"/>
    </source>
</evidence>
<dbReference type="Gene3D" id="3.30.420.360">
    <property type="match status" value="1"/>
</dbReference>
<dbReference type="InterPro" id="IPR011125">
    <property type="entry name" value="Znf_HypF"/>
</dbReference>
<dbReference type="AlphaFoldDB" id="A0A1Z4JQT2"/>
<evidence type="ECO:0000256" key="3">
    <source>
        <dbReference type="ARBA" id="ARBA00022598"/>
    </source>
</evidence>
<dbReference type="InterPro" id="IPR036046">
    <property type="entry name" value="Acylphosphatase-like_dom_sf"/>
</dbReference>
<dbReference type="EMBL" id="AP018203">
    <property type="protein sequence ID" value="BAY59023.1"/>
    <property type="molecule type" value="Genomic_DNA"/>
</dbReference>
<dbReference type="InterPro" id="IPR051060">
    <property type="entry name" value="Carbamoyltrans_HypF-like"/>
</dbReference>
<proteinExistence type="inferred from homology"/>
<dbReference type="GO" id="GO:0051604">
    <property type="term" value="P:protein maturation"/>
    <property type="evidence" value="ECO:0007669"/>
    <property type="project" value="TreeGrafter"/>
</dbReference>
<feature type="active site" evidence="9">
    <location>
        <position position="42"/>
    </location>
</feature>
<feature type="domain" description="YrdC-like" evidence="11">
    <location>
        <begin position="205"/>
        <end position="390"/>
    </location>
</feature>
<dbReference type="InterPro" id="IPR001792">
    <property type="entry name" value="Acylphosphatase-like_dom"/>
</dbReference>
<dbReference type="InterPro" id="IPR017945">
    <property type="entry name" value="DHBP_synth_RibB-like_a/b_dom"/>
</dbReference>
<evidence type="ECO:0000313" key="13">
    <source>
        <dbReference type="Proteomes" id="UP000217895"/>
    </source>
</evidence>
<comment type="pathway">
    <text evidence="1">Protein modification; [NiFe] hydrogenase maturation.</text>
</comment>
<dbReference type="PANTHER" id="PTHR42959:SF1">
    <property type="entry name" value="CARBAMOYLTRANSFERASE HYPF"/>
    <property type="match status" value="1"/>
</dbReference>
<evidence type="ECO:0000259" key="11">
    <source>
        <dbReference type="PROSITE" id="PS51163"/>
    </source>
</evidence>
<evidence type="ECO:0000256" key="9">
    <source>
        <dbReference type="PROSITE-ProRule" id="PRU00520"/>
    </source>
</evidence>
<keyword evidence="5" id="KW-0863">Zinc-finger</keyword>
<dbReference type="Pfam" id="PF00708">
    <property type="entry name" value="Acylphosphatase"/>
    <property type="match status" value="1"/>
</dbReference>
<dbReference type="Gene3D" id="3.30.420.40">
    <property type="match status" value="1"/>
</dbReference>
<dbReference type="NCBIfam" id="TIGR00143">
    <property type="entry name" value="hypF"/>
    <property type="match status" value="1"/>
</dbReference>
<dbReference type="Gene3D" id="3.30.110.120">
    <property type="match status" value="1"/>
</dbReference>